<gene>
    <name evidence="6" type="ORF">JW613_00560</name>
</gene>
<feature type="domain" description="HTH cro/C1-type" evidence="5">
    <location>
        <begin position="27"/>
        <end position="83"/>
    </location>
</feature>
<accession>A0ABS3XNC8</accession>
<protein>
    <submittedName>
        <fullName evidence="6">WD40 repeat domain-containing protein</fullName>
    </submittedName>
</protein>
<dbReference type="CDD" id="cd00200">
    <property type="entry name" value="WD40"/>
    <property type="match status" value="2"/>
</dbReference>
<evidence type="ECO:0000313" key="7">
    <source>
        <dbReference type="Proteomes" id="UP000721954"/>
    </source>
</evidence>
<dbReference type="InterPro" id="IPR049052">
    <property type="entry name" value="nSTAND1"/>
</dbReference>
<feature type="repeat" description="WD" evidence="3">
    <location>
        <begin position="837"/>
        <end position="878"/>
    </location>
</feature>
<comment type="caution">
    <text evidence="6">The sequence shown here is derived from an EMBL/GenBank/DDBJ whole genome shotgun (WGS) entry which is preliminary data.</text>
</comment>
<feature type="region of interest" description="Disordered" evidence="4">
    <location>
        <begin position="389"/>
        <end position="417"/>
    </location>
</feature>
<feature type="repeat" description="WD" evidence="3">
    <location>
        <begin position="1106"/>
        <end position="1147"/>
    </location>
</feature>
<dbReference type="PANTHER" id="PTHR19879:SF9">
    <property type="entry name" value="TRANSCRIPTION INITIATION FACTOR TFIID SUBUNIT 5"/>
    <property type="match status" value="1"/>
</dbReference>
<dbReference type="SMART" id="SM00320">
    <property type="entry name" value="WD40"/>
    <property type="match status" value="14"/>
</dbReference>
<dbReference type="PANTHER" id="PTHR19879">
    <property type="entry name" value="TRANSCRIPTION INITIATION FACTOR TFIID"/>
    <property type="match status" value="1"/>
</dbReference>
<feature type="repeat" description="WD" evidence="3">
    <location>
        <begin position="1244"/>
        <end position="1285"/>
    </location>
</feature>
<dbReference type="EMBL" id="JAFFZM010000001">
    <property type="protein sequence ID" value="MBO8196810.1"/>
    <property type="molecule type" value="Genomic_DNA"/>
</dbReference>
<dbReference type="Gene3D" id="3.40.50.300">
    <property type="entry name" value="P-loop containing nucleotide triphosphate hydrolases"/>
    <property type="match status" value="1"/>
</dbReference>
<keyword evidence="2" id="KW-0677">Repeat</keyword>
<evidence type="ECO:0000313" key="6">
    <source>
        <dbReference type="EMBL" id="MBO8196810.1"/>
    </source>
</evidence>
<dbReference type="SUPFAM" id="SSF50998">
    <property type="entry name" value="Quinoprotein alcohol dehydrogenase-like"/>
    <property type="match status" value="1"/>
</dbReference>
<dbReference type="PRINTS" id="PR00320">
    <property type="entry name" value="GPROTEINBRPT"/>
</dbReference>
<dbReference type="InterPro" id="IPR015943">
    <property type="entry name" value="WD40/YVTN_repeat-like_dom_sf"/>
</dbReference>
<dbReference type="SMART" id="SM00530">
    <property type="entry name" value="HTH_XRE"/>
    <property type="match status" value="1"/>
</dbReference>
<dbReference type="RefSeq" id="WP_209208701.1">
    <property type="nucleotide sequence ID" value="NZ_JAFFZM010000001.1"/>
</dbReference>
<dbReference type="InterPro" id="IPR020472">
    <property type="entry name" value="WD40_PAC1"/>
</dbReference>
<keyword evidence="1 3" id="KW-0853">WD repeat</keyword>
<evidence type="ECO:0000256" key="2">
    <source>
        <dbReference type="ARBA" id="ARBA00022737"/>
    </source>
</evidence>
<evidence type="ECO:0000256" key="3">
    <source>
        <dbReference type="PROSITE-ProRule" id="PRU00221"/>
    </source>
</evidence>
<dbReference type="InterPro" id="IPR036322">
    <property type="entry name" value="WD40_repeat_dom_sf"/>
</dbReference>
<dbReference type="GeneID" id="96257074"/>
<evidence type="ECO:0000259" key="5">
    <source>
        <dbReference type="SMART" id="SM00530"/>
    </source>
</evidence>
<feature type="repeat" description="WD" evidence="3">
    <location>
        <begin position="1060"/>
        <end position="1101"/>
    </location>
</feature>
<reference evidence="6 7" key="1">
    <citation type="submission" date="2021-02" db="EMBL/GenBank/DDBJ databases">
        <title>Streptomyces spirodelae sp. nov., isolated from duckweed.</title>
        <authorList>
            <person name="Saimee Y."/>
            <person name="Duangmal K."/>
        </authorList>
    </citation>
    <scope>NUCLEOTIDE SEQUENCE [LARGE SCALE GENOMIC DNA]</scope>
    <source>
        <strain evidence="6 7">DSM 42105</strain>
    </source>
</reference>
<keyword evidence="7" id="KW-1185">Reference proteome</keyword>
<name>A0ABS3XNC8_9ACTN</name>
<dbReference type="Gene3D" id="2.130.10.10">
    <property type="entry name" value="YVTN repeat-like/Quinoprotein amine dehydrogenase"/>
    <property type="match status" value="5"/>
</dbReference>
<dbReference type="Pfam" id="PF20703">
    <property type="entry name" value="nSTAND1"/>
    <property type="match status" value="1"/>
</dbReference>
<dbReference type="Proteomes" id="UP000721954">
    <property type="component" value="Unassembled WGS sequence"/>
</dbReference>
<dbReference type="InterPro" id="IPR001387">
    <property type="entry name" value="Cro/C1-type_HTH"/>
</dbReference>
<feature type="repeat" description="WD" evidence="3">
    <location>
        <begin position="1198"/>
        <end position="1239"/>
    </location>
</feature>
<feature type="repeat" description="WD" evidence="3">
    <location>
        <begin position="967"/>
        <end position="1000"/>
    </location>
</feature>
<feature type="repeat" description="WD" evidence="3">
    <location>
        <begin position="791"/>
        <end position="832"/>
    </location>
</feature>
<evidence type="ECO:0000256" key="1">
    <source>
        <dbReference type="ARBA" id="ARBA00022574"/>
    </source>
</evidence>
<dbReference type="SUPFAM" id="SSF50978">
    <property type="entry name" value="WD40 repeat-like"/>
    <property type="match status" value="1"/>
</dbReference>
<dbReference type="Pfam" id="PF00400">
    <property type="entry name" value="WD40"/>
    <property type="match status" value="13"/>
</dbReference>
<dbReference type="PROSITE" id="PS00678">
    <property type="entry name" value="WD_REPEATS_1"/>
    <property type="match status" value="5"/>
</dbReference>
<dbReference type="InterPro" id="IPR011047">
    <property type="entry name" value="Quinoprotein_ADH-like_sf"/>
</dbReference>
<feature type="repeat" description="WD" evidence="3">
    <location>
        <begin position="640"/>
        <end position="672"/>
    </location>
</feature>
<feature type="repeat" description="WD" evidence="3">
    <location>
        <begin position="694"/>
        <end position="736"/>
    </location>
</feature>
<feature type="repeat" description="WD" evidence="3">
    <location>
        <begin position="1014"/>
        <end position="1049"/>
    </location>
</feature>
<feature type="repeat" description="WD" evidence="3">
    <location>
        <begin position="929"/>
        <end position="962"/>
    </location>
</feature>
<feature type="repeat" description="WD" evidence="3">
    <location>
        <begin position="1152"/>
        <end position="1193"/>
    </location>
</feature>
<dbReference type="PROSITE" id="PS50082">
    <property type="entry name" value="WD_REPEATS_2"/>
    <property type="match status" value="14"/>
</dbReference>
<feature type="repeat" description="WD" evidence="3">
    <location>
        <begin position="883"/>
        <end position="924"/>
    </location>
</feature>
<evidence type="ECO:0000256" key="4">
    <source>
        <dbReference type="SAM" id="MobiDB-lite"/>
    </source>
</evidence>
<feature type="repeat" description="WD" evidence="3">
    <location>
        <begin position="742"/>
        <end position="776"/>
    </location>
</feature>
<proteinExistence type="predicted"/>
<dbReference type="InterPro" id="IPR027417">
    <property type="entry name" value="P-loop_NTPase"/>
</dbReference>
<dbReference type="InterPro" id="IPR019775">
    <property type="entry name" value="WD40_repeat_CS"/>
</dbReference>
<dbReference type="SUPFAM" id="SSF52540">
    <property type="entry name" value="P-loop containing nucleoside triphosphate hydrolases"/>
    <property type="match status" value="1"/>
</dbReference>
<feature type="compositionally biased region" description="Basic and acidic residues" evidence="4">
    <location>
        <begin position="406"/>
        <end position="416"/>
    </location>
</feature>
<organism evidence="6 7">
    <name type="scientific">Streptomyces smyrnaeus</name>
    <dbReference type="NCBI Taxonomy" id="1387713"/>
    <lineage>
        <taxon>Bacteria</taxon>
        <taxon>Bacillati</taxon>
        <taxon>Actinomycetota</taxon>
        <taxon>Actinomycetes</taxon>
        <taxon>Kitasatosporales</taxon>
        <taxon>Streptomycetaceae</taxon>
        <taxon>Streptomyces</taxon>
    </lineage>
</organism>
<dbReference type="PROSITE" id="PS50294">
    <property type="entry name" value="WD_REPEATS_REGION"/>
    <property type="match status" value="12"/>
</dbReference>
<feature type="region of interest" description="Disordered" evidence="4">
    <location>
        <begin position="1"/>
        <end position="20"/>
    </location>
</feature>
<dbReference type="InterPro" id="IPR001680">
    <property type="entry name" value="WD40_rpt"/>
</dbReference>
<sequence>MSGQPGPGRTEGELDPEAGAVPRFAAELRALRESAGKPTYRVMAQRARYGVTTLSQAAAGKQLPTRAVMLAYVKACGGDVIEWERRWREASAESAAEATDDGTARPPYRGLTRFEPGDAELFFGRDQLLDQLTELNRKHRFTAVFGPSGSGKSSLLRAGLIPRLRAAGNGAGDGEGGEDGAATPAAVRILTPGADPLRTHAERLQPVPDTDADTWLIVDQFEELYTLGADPADRDAFVDRLVAATDADSRLRVVIAVRADFLGRCAEHPGLTAALQHATLLAGPMSRAELREAIVRPAAAVGLIVERSLTHRLLDEVEGAPGGLPLMSHALLETWRHRSGRALTEAAFETAGGLRGAVVRTAEQVYGELTAPQAELARRILLRLVAPGHGSPLPGQGQERGGAATDTRRPTAHAELDFGNPADTQVVLDRLVRARLITFDDGTVDLAHEALITAWPRLREWIDAERDRLRVHRSLSEAARTWQALGRESAALYAGSRLDAARDAFPQDAARPHRTAVVRRAEREDSRSDELTPTERQFLTASLRRRHRAVRLRRTVTAVLAALVLLAGGTAVVALQARATAQAERDDAVFARLTAEADSVRETRAGLAARLDVAAYRMRSTAELRTRLASDAGRALATRLPGHGGVGSSVAYAPDGRTLASGGHDGKVRLWDTAARSGAAGGPRDMGRPLGEPLRLGTGSVGAVAFAPSDSDLLVATGEGGAIRLWNVRDRERPRAVGRTLVSHGEENITSVAFAPDGRTLATTGDDGTVRLWDLSDPAHAAPLGESAEADGSEKGSARAVAFAPDGDTLVTAGFDGTVRNWRFSKDDGIEPLGKPLREHTASVWTLAFSPDGDTLATAGFDDTVRLWDASDPDRLRPLGEPLTGHTAAVMSVAFSPDGSTLATAGEDDSPILWNVANPEYPQQLGEPLAGHTEAVWEVAFSRDGRTLATTGADNSVRLWHLPPTVLTDFTNPLTAVAYSPDGSLLAAASTDDALIRLWDTDEPGRPRRVARTLSGHEDEVLAVAFSPDGRTVASGSKDGTVRLWDVSSPARPAPLGEPLDAHDGGAFAVAFSPDGRTLATGGGDDTVRLWDVRGTHRVRPTGTRLRGHKDTVTSLAFAPDSRTLATGSEDHTARLWHVGHRTRARSAGAALTGHDHTVNAVAFAPDGKTLATAAGDRTVRLWDVRRAGRARPVGKELAGHRGPVRSVAFAPDGKMLATGGSDHTVRLWNVTDPARAEPVGRPLTGHVDTVTAVAFSPDGDALASAGYDLTARVWTLDADRAADYVCDRTEGVLTRAEWKEHLPELGYREACEKR</sequence>